<organism evidence="1 2">
    <name type="scientific">Effrenium voratum</name>
    <dbReference type="NCBI Taxonomy" id="2562239"/>
    <lineage>
        <taxon>Eukaryota</taxon>
        <taxon>Sar</taxon>
        <taxon>Alveolata</taxon>
        <taxon>Dinophyceae</taxon>
        <taxon>Suessiales</taxon>
        <taxon>Symbiodiniaceae</taxon>
        <taxon>Effrenium</taxon>
    </lineage>
</organism>
<proteinExistence type="predicted"/>
<evidence type="ECO:0000313" key="2">
    <source>
        <dbReference type="Proteomes" id="UP001178507"/>
    </source>
</evidence>
<evidence type="ECO:0000313" key="1">
    <source>
        <dbReference type="EMBL" id="CAJ1400922.1"/>
    </source>
</evidence>
<keyword evidence="2" id="KW-1185">Reference proteome</keyword>
<gene>
    <name evidence="1" type="ORF">EVOR1521_LOCUS24162</name>
</gene>
<protein>
    <submittedName>
        <fullName evidence="1">Uncharacterized protein</fullName>
    </submittedName>
</protein>
<dbReference type="Proteomes" id="UP001178507">
    <property type="component" value="Unassembled WGS sequence"/>
</dbReference>
<dbReference type="EMBL" id="CAUJNA010003391">
    <property type="protein sequence ID" value="CAJ1400922.1"/>
    <property type="molecule type" value="Genomic_DNA"/>
</dbReference>
<name>A0AA36J7A0_9DINO</name>
<comment type="caution">
    <text evidence="1">The sequence shown here is derived from an EMBL/GenBank/DDBJ whole genome shotgun (WGS) entry which is preliminary data.</text>
</comment>
<dbReference type="AlphaFoldDB" id="A0AA36J7A0"/>
<reference evidence="1" key="1">
    <citation type="submission" date="2023-08" db="EMBL/GenBank/DDBJ databases">
        <authorList>
            <person name="Chen Y."/>
            <person name="Shah S."/>
            <person name="Dougan E. K."/>
            <person name="Thang M."/>
            <person name="Chan C."/>
        </authorList>
    </citation>
    <scope>NUCLEOTIDE SEQUENCE</scope>
</reference>
<sequence length="207" mass="22875">MASGNGCECFDWIFRRRIEEAPVPARQAPSPVARPRAFSDNPVLYAPLVMAVGRVRLNVPVKPLQEKTFSMEICGMAGVPLLKVDLREERLEISLHSVGTLLAIVTSAKQVMGLLEEEPWVLGTLVKEADGERHALRDESGRMLLEITSQEGEHKMTCDSEGETLERGTAVWRAPTDRVPLEHFEVTAQPNVDGVLLVACFLAVTIF</sequence>
<accession>A0AA36J7A0</accession>